<dbReference type="Pfam" id="PF00534">
    <property type="entry name" value="Glycos_transf_1"/>
    <property type="match status" value="1"/>
</dbReference>
<dbReference type="GO" id="GO:0016757">
    <property type="term" value="F:glycosyltransferase activity"/>
    <property type="evidence" value="ECO:0007669"/>
    <property type="project" value="InterPro"/>
</dbReference>
<dbReference type="PANTHER" id="PTHR12526:SF630">
    <property type="entry name" value="GLYCOSYLTRANSFERASE"/>
    <property type="match status" value="1"/>
</dbReference>
<sequence length="407" mass="46318">MKILLATSSVTPNAGIPSFNRELCSLLNEENEVHLLVDENIESYQGYVRTYSTYGINIYNFGDASNILSKLLIENYDVIINSNSHIMSLLAAFIDNKTRLITVSHSLGTMDCDNAAFNNEYIDNIIALSSSCKNYIIHRFGIKNNDKIKVVFNSVTDNPDSAAKRQAKMTAEKIKIVFAGGSAASKSPDVVVPIVNELCKSNLPFEFYWLGITTPPLKKFQPFKDIRLILPNDERVIVTGLIPQQQAAEIIASCNVFLAPSRREGFPMALLEAMRIGCIPIVSDFRIANQEIIRDGINGFIISHKDIKSFVDRLSDIIENHANYKNVYEASYKTFVEELSFPVWRKCIYSIISRGALYHKQRRVMKKYAYKAVVNRFKLLDKYNLIENYMTEVLPCAIKFYKYYKNK</sequence>
<dbReference type="AlphaFoldDB" id="A0A5M5C5F1"/>
<evidence type="ECO:0000259" key="1">
    <source>
        <dbReference type="Pfam" id="PF00534"/>
    </source>
</evidence>
<reference evidence="2 3" key="1">
    <citation type="journal article" date="2019" name="Nat. Med.">
        <title>A library of human gut bacterial isolates paired with longitudinal multiomics data enables mechanistic microbiome research.</title>
        <authorList>
            <person name="Poyet M."/>
            <person name="Groussin M."/>
            <person name="Gibbons S.M."/>
            <person name="Avila-Pacheco J."/>
            <person name="Jiang X."/>
            <person name="Kearney S.M."/>
            <person name="Perrotta A.R."/>
            <person name="Berdy B."/>
            <person name="Zhao S."/>
            <person name="Lieberman T.D."/>
            <person name="Swanson P.K."/>
            <person name="Smith M."/>
            <person name="Roesemann S."/>
            <person name="Alexander J.E."/>
            <person name="Rich S.A."/>
            <person name="Livny J."/>
            <person name="Vlamakis H."/>
            <person name="Clish C."/>
            <person name="Bullock K."/>
            <person name="Deik A."/>
            <person name="Scott J."/>
            <person name="Pierce K.A."/>
            <person name="Xavier R.J."/>
            <person name="Alm E.J."/>
        </authorList>
    </citation>
    <scope>NUCLEOTIDE SEQUENCE [LARGE SCALE GENOMIC DNA]</scope>
    <source>
        <strain evidence="2 3">BIOML-A163</strain>
    </source>
</reference>
<evidence type="ECO:0000313" key="2">
    <source>
        <dbReference type="EMBL" id="KAA3953177.1"/>
    </source>
</evidence>
<dbReference type="Gene3D" id="3.40.50.2000">
    <property type="entry name" value="Glycogen Phosphorylase B"/>
    <property type="match status" value="2"/>
</dbReference>
<feature type="domain" description="Glycosyl transferase family 1" evidence="1">
    <location>
        <begin position="169"/>
        <end position="333"/>
    </location>
</feature>
<dbReference type="InterPro" id="IPR001296">
    <property type="entry name" value="Glyco_trans_1"/>
</dbReference>
<evidence type="ECO:0000313" key="3">
    <source>
        <dbReference type="Proteomes" id="UP000323717"/>
    </source>
</evidence>
<dbReference type="RefSeq" id="WP_149967906.1">
    <property type="nucleotide sequence ID" value="NZ_JAHYNU010000029.1"/>
</dbReference>
<organism evidence="2 3">
    <name type="scientific">Bacteroides ovatus</name>
    <dbReference type="NCBI Taxonomy" id="28116"/>
    <lineage>
        <taxon>Bacteria</taxon>
        <taxon>Pseudomonadati</taxon>
        <taxon>Bacteroidota</taxon>
        <taxon>Bacteroidia</taxon>
        <taxon>Bacteroidales</taxon>
        <taxon>Bacteroidaceae</taxon>
        <taxon>Bacteroides</taxon>
    </lineage>
</organism>
<dbReference type="EMBL" id="VWLE01000062">
    <property type="protein sequence ID" value="KAA3953177.1"/>
    <property type="molecule type" value="Genomic_DNA"/>
</dbReference>
<proteinExistence type="predicted"/>
<dbReference type="CDD" id="cd03801">
    <property type="entry name" value="GT4_PimA-like"/>
    <property type="match status" value="1"/>
</dbReference>
<keyword evidence="2" id="KW-0808">Transferase</keyword>
<name>A0A5M5C5F1_BACOV</name>
<accession>A0A5M5C5F1</accession>
<dbReference type="SUPFAM" id="SSF53756">
    <property type="entry name" value="UDP-Glycosyltransferase/glycogen phosphorylase"/>
    <property type="match status" value="1"/>
</dbReference>
<dbReference type="Proteomes" id="UP000323717">
    <property type="component" value="Unassembled WGS sequence"/>
</dbReference>
<protein>
    <submittedName>
        <fullName evidence="2">Glycosyltransferase family 4 protein</fullName>
    </submittedName>
</protein>
<gene>
    <name evidence="2" type="ORF">F3D71_06790</name>
</gene>
<comment type="caution">
    <text evidence="2">The sequence shown here is derived from an EMBL/GenBank/DDBJ whole genome shotgun (WGS) entry which is preliminary data.</text>
</comment>
<dbReference type="PANTHER" id="PTHR12526">
    <property type="entry name" value="GLYCOSYLTRANSFERASE"/>
    <property type="match status" value="1"/>
</dbReference>